<evidence type="ECO:0000256" key="8">
    <source>
        <dbReference type="ARBA" id="ARBA00023235"/>
    </source>
</evidence>
<keyword evidence="8 9" id="KW-0413">Isomerase</keyword>
<dbReference type="FunFam" id="3.40.1450.10:FF:000002">
    <property type="entry name" value="2,3-bisphosphoglycerate-independent phosphoglycerate mutase"/>
    <property type="match status" value="1"/>
</dbReference>
<dbReference type="GO" id="GO:0004619">
    <property type="term" value="F:phosphoglycerate mutase activity"/>
    <property type="evidence" value="ECO:0007669"/>
    <property type="project" value="UniProtKB-UniRule"/>
</dbReference>
<evidence type="ECO:0000256" key="11">
    <source>
        <dbReference type="PIRSR" id="PIRSR001492-1"/>
    </source>
</evidence>
<feature type="domain" description="BPG-independent PGAM N-terminal" evidence="15">
    <location>
        <begin position="83"/>
        <end position="291"/>
    </location>
</feature>
<comment type="cofactor">
    <cofactor evidence="9">
        <name>Mn(2+)</name>
        <dbReference type="ChEBI" id="CHEBI:29035"/>
    </cofactor>
    <text evidence="9">Binds 2 manganese ions per subunit.</text>
</comment>
<dbReference type="CDD" id="cd16010">
    <property type="entry name" value="iPGM"/>
    <property type="match status" value="1"/>
</dbReference>
<comment type="function">
    <text evidence="2 9">Catalyzes the interconversion of 2-phosphoglycerate and 3-phosphoglycerate.</text>
</comment>
<dbReference type="PANTHER" id="PTHR31637:SF0">
    <property type="entry name" value="2,3-BISPHOSPHOGLYCERATE-INDEPENDENT PHOSPHOGLYCERATE MUTASE"/>
    <property type="match status" value="1"/>
</dbReference>
<evidence type="ECO:0000256" key="1">
    <source>
        <dbReference type="ARBA" id="ARBA00000370"/>
    </source>
</evidence>
<evidence type="ECO:0000256" key="5">
    <source>
        <dbReference type="ARBA" id="ARBA00022723"/>
    </source>
</evidence>
<dbReference type="NCBIfam" id="TIGR01307">
    <property type="entry name" value="pgm_bpd_ind"/>
    <property type="match status" value="1"/>
</dbReference>
<comment type="catalytic activity">
    <reaction evidence="1 9">
        <text>(2R)-2-phosphoglycerate = (2R)-3-phosphoglycerate</text>
        <dbReference type="Rhea" id="RHEA:15901"/>
        <dbReference type="ChEBI" id="CHEBI:58272"/>
        <dbReference type="ChEBI" id="CHEBI:58289"/>
        <dbReference type="EC" id="5.4.2.12"/>
    </reaction>
</comment>
<feature type="binding site" evidence="9 12">
    <location>
        <position position="189"/>
    </location>
    <ligand>
        <name>substrate</name>
    </ligand>
</feature>
<comment type="subunit">
    <text evidence="9">Monomer.</text>
</comment>
<gene>
    <name evidence="9" type="primary">gpmI</name>
    <name evidence="16" type="ORF">EDC64_10153</name>
</gene>
<organism evidence="16 17">
    <name type="scientific">Aquabacter spiritensis</name>
    <dbReference type="NCBI Taxonomy" id="933073"/>
    <lineage>
        <taxon>Bacteria</taxon>
        <taxon>Pseudomonadati</taxon>
        <taxon>Pseudomonadota</taxon>
        <taxon>Alphaproteobacteria</taxon>
        <taxon>Hyphomicrobiales</taxon>
        <taxon>Xanthobacteraceae</taxon>
        <taxon>Aquabacter</taxon>
    </lineage>
</organism>
<keyword evidence="7 9" id="KW-0464">Manganese</keyword>
<evidence type="ECO:0000256" key="4">
    <source>
        <dbReference type="ARBA" id="ARBA00008819"/>
    </source>
</evidence>
<feature type="active site" description="Phosphoserine intermediate" evidence="9 11">
    <location>
        <position position="63"/>
    </location>
</feature>
<dbReference type="GO" id="GO:0030145">
    <property type="term" value="F:manganese ion binding"/>
    <property type="evidence" value="ECO:0007669"/>
    <property type="project" value="UniProtKB-UniRule"/>
</dbReference>
<feature type="binding site" evidence="9 13">
    <location>
        <position position="397"/>
    </location>
    <ligand>
        <name>Mn(2+)</name>
        <dbReference type="ChEBI" id="CHEBI:29035"/>
        <label>1</label>
    </ligand>
</feature>
<reference evidence="16 17" key="1">
    <citation type="submission" date="2019-03" db="EMBL/GenBank/DDBJ databases">
        <title>Genomic Encyclopedia of Type Strains, Phase IV (KMG-IV): sequencing the most valuable type-strain genomes for metagenomic binning, comparative biology and taxonomic classification.</title>
        <authorList>
            <person name="Goeker M."/>
        </authorList>
    </citation>
    <scope>NUCLEOTIDE SEQUENCE [LARGE SCALE GENOMIC DNA]</scope>
    <source>
        <strain evidence="16 17">DSM 9035</strain>
    </source>
</reference>
<keyword evidence="5 9" id="KW-0479">Metal-binding</keyword>
<dbReference type="EMBL" id="SMAI01000001">
    <property type="protein sequence ID" value="TCT07535.1"/>
    <property type="molecule type" value="Genomic_DNA"/>
</dbReference>
<feature type="binding site" evidence="9 13">
    <location>
        <position position="438"/>
    </location>
    <ligand>
        <name>Mn(2+)</name>
        <dbReference type="ChEBI" id="CHEBI:29035"/>
        <label>2</label>
    </ligand>
</feature>
<feature type="binding site" evidence="9 12">
    <location>
        <position position="124"/>
    </location>
    <ligand>
        <name>substrate</name>
    </ligand>
</feature>
<dbReference type="AlphaFoldDB" id="A0A4R3M863"/>
<dbReference type="InterPro" id="IPR011258">
    <property type="entry name" value="BPG-indep_PGM_N"/>
</dbReference>
<dbReference type="OrthoDB" id="9800863at2"/>
<comment type="similarity">
    <text evidence="4 9">Belongs to the BPG-independent phosphoglycerate mutase family.</text>
</comment>
<dbReference type="GO" id="GO:0005829">
    <property type="term" value="C:cytosol"/>
    <property type="evidence" value="ECO:0007669"/>
    <property type="project" value="TreeGrafter"/>
</dbReference>
<dbReference type="Pfam" id="PF06415">
    <property type="entry name" value="iPGM_N"/>
    <property type="match status" value="1"/>
</dbReference>
<dbReference type="UniPathway" id="UPA00109">
    <property type="reaction ID" value="UER00186"/>
</dbReference>
<evidence type="ECO:0000256" key="3">
    <source>
        <dbReference type="ARBA" id="ARBA00004798"/>
    </source>
</evidence>
<sequence>MSQRVPTMLVILDGWGWREETEDNAVRLARTPNFDRLWSDGPRAFLRTSGRDVGLPEGQMGNSEVGHLNLGAGRVVMQDLPRIDAAIEENTLAGRIMESGLVAALKRTGGTCHILGLMSPGGVHAHQDHAVAVARILREAGIPVNVHAFTDGRDTPPRSAAQDMARLAAALPADAPIATVCGRYYAMDRDQRWERVTRAYDLLVAAKGDRFETAAAAVEASYAAGFSDEFLNPAVIGAYTGMQDGDALLCTNFRADRAREILDALLLPGFRGFPRSREVAFCAAAGMASYSAELDTVMKTLFPRESLDMGLGETVEAAKKTQLRMAETEKYPHVTYFFSGGREDPYPGEDRILVPSPKVATYDLQPEMSAAELTDKAVAAIGSGDYDLIVLNYANPDMVGHTGSLSAAIKAVETVDAGLGRIAEAILAQDGALLVTADHGNCEMMRDPATGGPHTAHTTNLVPILLAGRPGFVLAEGRLADVAPTLLTLMGVEQPAEMTGRSLVRKG</sequence>
<evidence type="ECO:0000256" key="2">
    <source>
        <dbReference type="ARBA" id="ARBA00002315"/>
    </source>
</evidence>
<feature type="binding site" evidence="9 12">
    <location>
        <position position="183"/>
    </location>
    <ligand>
        <name>substrate</name>
    </ligand>
</feature>
<proteinExistence type="inferred from homology"/>
<evidence type="ECO:0000259" key="15">
    <source>
        <dbReference type="Pfam" id="PF06415"/>
    </source>
</evidence>
<evidence type="ECO:0000256" key="6">
    <source>
        <dbReference type="ARBA" id="ARBA00023152"/>
    </source>
</evidence>
<evidence type="ECO:0000259" key="14">
    <source>
        <dbReference type="Pfam" id="PF01676"/>
    </source>
</evidence>
<protein>
    <recommendedName>
        <fullName evidence="9 10">2,3-bisphosphoglycerate-independent phosphoglycerate mutase</fullName>
        <shortName evidence="9">BPG-independent PGAM</shortName>
        <shortName evidence="9">Phosphoglyceromutase</shortName>
        <shortName evidence="9">iPGM</shortName>
        <ecNumber evidence="9 10">5.4.2.12</ecNumber>
    </recommendedName>
</protein>
<name>A0A4R3M863_9HYPH</name>
<feature type="binding site" evidence="9 13">
    <location>
        <position position="457"/>
    </location>
    <ligand>
        <name>Mn(2+)</name>
        <dbReference type="ChEBI" id="CHEBI:29035"/>
        <label>1</label>
    </ligand>
</feature>
<dbReference type="SUPFAM" id="SSF64158">
    <property type="entry name" value="2,3-Bisphosphoglycerate-independent phosphoglycerate mutase, substrate-binding domain"/>
    <property type="match status" value="1"/>
</dbReference>
<feature type="binding site" evidence="9 13">
    <location>
        <position position="401"/>
    </location>
    <ligand>
        <name>Mn(2+)</name>
        <dbReference type="ChEBI" id="CHEBI:29035"/>
        <label>1</label>
    </ligand>
</feature>
<keyword evidence="6 9" id="KW-0324">Glycolysis</keyword>
<dbReference type="InterPro" id="IPR017850">
    <property type="entry name" value="Alkaline_phosphatase_core_sf"/>
</dbReference>
<comment type="pathway">
    <text evidence="3 9">Carbohydrate degradation; glycolysis; pyruvate from D-glyceraldehyde 3-phosphate: step 3/5.</text>
</comment>
<feature type="binding site" evidence="9 13">
    <location>
        <position position="13"/>
    </location>
    <ligand>
        <name>Mn(2+)</name>
        <dbReference type="ChEBI" id="CHEBI:29035"/>
        <label>2</label>
    </ligand>
</feature>
<dbReference type="RefSeq" id="WP_132028341.1">
    <property type="nucleotide sequence ID" value="NZ_SMAI01000001.1"/>
</dbReference>
<dbReference type="Gene3D" id="3.40.1450.10">
    <property type="entry name" value="BPG-independent phosphoglycerate mutase, domain B"/>
    <property type="match status" value="1"/>
</dbReference>
<evidence type="ECO:0000256" key="10">
    <source>
        <dbReference type="NCBIfam" id="TIGR01307"/>
    </source>
</evidence>
<evidence type="ECO:0000256" key="13">
    <source>
        <dbReference type="PIRSR" id="PIRSR001492-3"/>
    </source>
</evidence>
<evidence type="ECO:0000256" key="7">
    <source>
        <dbReference type="ARBA" id="ARBA00023211"/>
    </source>
</evidence>
<dbReference type="GO" id="GO:0006096">
    <property type="term" value="P:glycolytic process"/>
    <property type="evidence" value="ECO:0007669"/>
    <property type="project" value="UniProtKB-UniRule"/>
</dbReference>
<evidence type="ECO:0000313" key="17">
    <source>
        <dbReference type="Proteomes" id="UP000294664"/>
    </source>
</evidence>
<dbReference type="HAMAP" id="MF_01038">
    <property type="entry name" value="GpmI"/>
    <property type="match status" value="1"/>
</dbReference>
<dbReference type="Pfam" id="PF01676">
    <property type="entry name" value="Metalloenzyme"/>
    <property type="match status" value="1"/>
</dbReference>
<dbReference type="Proteomes" id="UP000294664">
    <property type="component" value="Unassembled WGS sequence"/>
</dbReference>
<dbReference type="Gene3D" id="3.40.720.10">
    <property type="entry name" value="Alkaline Phosphatase, subunit A"/>
    <property type="match status" value="1"/>
</dbReference>
<evidence type="ECO:0000313" key="16">
    <source>
        <dbReference type="EMBL" id="TCT07535.1"/>
    </source>
</evidence>
<dbReference type="InterPro" id="IPR036646">
    <property type="entry name" value="PGAM_B_sf"/>
</dbReference>
<feature type="binding site" evidence="9 13">
    <location>
        <position position="63"/>
    </location>
    <ligand>
        <name>Mn(2+)</name>
        <dbReference type="ChEBI" id="CHEBI:29035"/>
        <label>2</label>
    </ligand>
</feature>
<dbReference type="PIRSF" id="PIRSF001492">
    <property type="entry name" value="IPGAM"/>
    <property type="match status" value="1"/>
</dbReference>
<feature type="binding site" evidence="9 13">
    <location>
        <position position="439"/>
    </location>
    <ligand>
        <name>Mn(2+)</name>
        <dbReference type="ChEBI" id="CHEBI:29035"/>
        <label>2</label>
    </ligand>
</feature>
<evidence type="ECO:0000256" key="9">
    <source>
        <dbReference type="HAMAP-Rule" id="MF_01038"/>
    </source>
</evidence>
<feature type="domain" description="Metalloenzyme" evidence="14">
    <location>
        <begin position="7"/>
        <end position="493"/>
    </location>
</feature>
<dbReference type="InterPro" id="IPR005995">
    <property type="entry name" value="Pgm_bpd_ind"/>
</dbReference>
<dbReference type="EC" id="5.4.2.12" evidence="9 10"/>
<feature type="binding site" evidence="9 12">
    <location>
        <begin position="254"/>
        <end position="257"/>
    </location>
    <ligand>
        <name>substrate</name>
    </ligand>
</feature>
<keyword evidence="17" id="KW-1185">Reference proteome</keyword>
<evidence type="ECO:0000256" key="12">
    <source>
        <dbReference type="PIRSR" id="PIRSR001492-2"/>
    </source>
</evidence>
<dbReference type="GO" id="GO:0006007">
    <property type="term" value="P:glucose catabolic process"/>
    <property type="evidence" value="ECO:0007669"/>
    <property type="project" value="InterPro"/>
</dbReference>
<comment type="caution">
    <text evidence="16">The sequence shown here is derived from an EMBL/GenBank/DDBJ whole genome shotgun (WGS) entry which is preliminary data.</text>
</comment>
<accession>A0A4R3M863</accession>
<dbReference type="PANTHER" id="PTHR31637">
    <property type="entry name" value="2,3-BISPHOSPHOGLYCERATE-INDEPENDENT PHOSPHOGLYCERATE MUTASE"/>
    <property type="match status" value="1"/>
</dbReference>
<dbReference type="InterPro" id="IPR006124">
    <property type="entry name" value="Metalloenzyme"/>
</dbReference>
<feature type="binding site" evidence="9 12">
    <location>
        <position position="330"/>
    </location>
    <ligand>
        <name>substrate</name>
    </ligand>
</feature>
<dbReference type="SUPFAM" id="SSF53649">
    <property type="entry name" value="Alkaline phosphatase-like"/>
    <property type="match status" value="1"/>
</dbReference>
<feature type="binding site" evidence="9 12">
    <location>
        <begin position="153"/>
        <end position="154"/>
    </location>
    <ligand>
        <name>substrate</name>
    </ligand>
</feature>